<proteinExistence type="predicted"/>
<evidence type="ECO:0000313" key="3">
    <source>
        <dbReference type="Proteomes" id="UP000655016"/>
    </source>
</evidence>
<dbReference type="PANTHER" id="PTHR22916">
    <property type="entry name" value="GLYCOSYLTRANSFERASE"/>
    <property type="match status" value="1"/>
</dbReference>
<dbReference type="GO" id="GO:0016740">
    <property type="term" value="F:transferase activity"/>
    <property type="evidence" value="ECO:0007669"/>
    <property type="project" value="UniProtKB-KW"/>
</dbReference>
<dbReference type="InterPro" id="IPR001173">
    <property type="entry name" value="Glyco_trans_2-like"/>
</dbReference>
<accession>A0ABQ1U231</accession>
<dbReference type="Proteomes" id="UP000655016">
    <property type="component" value="Unassembled WGS sequence"/>
</dbReference>
<dbReference type="InterPro" id="IPR029044">
    <property type="entry name" value="Nucleotide-diphossugar_trans"/>
</dbReference>
<organism evidence="2 3">
    <name type="scientific">Flavobacterium limi</name>
    <dbReference type="NCBI Taxonomy" id="2045105"/>
    <lineage>
        <taxon>Bacteria</taxon>
        <taxon>Pseudomonadati</taxon>
        <taxon>Bacteroidota</taxon>
        <taxon>Flavobacteriia</taxon>
        <taxon>Flavobacteriales</taxon>
        <taxon>Flavobacteriaceae</taxon>
        <taxon>Flavobacterium</taxon>
    </lineage>
</organism>
<keyword evidence="3" id="KW-1185">Reference proteome</keyword>
<dbReference type="CDD" id="cd00761">
    <property type="entry name" value="Glyco_tranf_GTA_type"/>
    <property type="match status" value="1"/>
</dbReference>
<feature type="domain" description="Glycosyltransferase 2-like" evidence="1">
    <location>
        <begin position="4"/>
        <end position="152"/>
    </location>
</feature>
<evidence type="ECO:0000259" key="1">
    <source>
        <dbReference type="Pfam" id="PF00535"/>
    </source>
</evidence>
<dbReference type="SUPFAM" id="SSF53448">
    <property type="entry name" value="Nucleotide-diphospho-sugar transferases"/>
    <property type="match status" value="1"/>
</dbReference>
<reference evidence="3" key="1">
    <citation type="journal article" date="2019" name="Int. J. Syst. Evol. Microbiol.">
        <title>The Global Catalogue of Microorganisms (GCM) 10K type strain sequencing project: providing services to taxonomists for standard genome sequencing and annotation.</title>
        <authorList>
            <consortium name="The Broad Institute Genomics Platform"/>
            <consortium name="The Broad Institute Genome Sequencing Center for Infectious Disease"/>
            <person name="Wu L."/>
            <person name="Ma J."/>
        </authorList>
    </citation>
    <scope>NUCLEOTIDE SEQUENCE [LARGE SCALE GENOMIC DNA]</scope>
    <source>
        <strain evidence="3">CGMCC 1.16060</strain>
    </source>
</reference>
<dbReference type="Pfam" id="PF00535">
    <property type="entry name" value="Glycos_transf_2"/>
    <property type="match status" value="1"/>
</dbReference>
<keyword evidence="2" id="KW-0808">Transferase</keyword>
<name>A0ABQ1U231_9FLAO</name>
<sequence length="334" mass="39087">MKFSLIVCTYMRPEPLLKLLKSVQGQNLYPNEILIIDGSTNNKTETILKENSFQYLKYELVSDENRGLTKQRNFGISKVAKDIDIVCFLDDDTVLEPDYFQNLLNTYKVYPEALGAGGYIINNNANWERHVDKDVINYKYFYFDMWKRKYSQRFILRKKIGLLDDSPPGIVPDFGHGKAMSYFPPTNKIYKTEFFLGGVSSFRKCILETIKFSEYFEGYGLYEDADFTIRVSKVGNLYVNTSARLFHFHDDDGRPNQFQYGKMVLRNGWYVWRVSFPKPRLKARIKWNLTALFLTVVRATNILNSKKKKEALTETAGRIYGWFSILFNPPKEKH</sequence>
<dbReference type="Gene3D" id="3.90.550.10">
    <property type="entry name" value="Spore Coat Polysaccharide Biosynthesis Protein SpsA, Chain A"/>
    <property type="match status" value="1"/>
</dbReference>
<protein>
    <submittedName>
        <fullName evidence="2">Glycosyl transferase family 2</fullName>
    </submittedName>
</protein>
<dbReference type="RefSeq" id="WP_163393917.1">
    <property type="nucleotide sequence ID" value="NZ_BMKP01000003.1"/>
</dbReference>
<dbReference type="PANTHER" id="PTHR22916:SF3">
    <property type="entry name" value="UDP-GLCNAC:BETAGAL BETA-1,3-N-ACETYLGLUCOSAMINYLTRANSFERASE-LIKE PROTEIN 1"/>
    <property type="match status" value="1"/>
</dbReference>
<gene>
    <name evidence="2" type="ORF">GCM10011518_17140</name>
</gene>
<comment type="caution">
    <text evidence="2">The sequence shown here is derived from an EMBL/GenBank/DDBJ whole genome shotgun (WGS) entry which is preliminary data.</text>
</comment>
<dbReference type="EMBL" id="BMKP01000003">
    <property type="protein sequence ID" value="GGF08493.1"/>
    <property type="molecule type" value="Genomic_DNA"/>
</dbReference>
<evidence type="ECO:0000313" key="2">
    <source>
        <dbReference type="EMBL" id="GGF08493.1"/>
    </source>
</evidence>